<evidence type="ECO:0000313" key="3">
    <source>
        <dbReference type="Proteomes" id="UP001143747"/>
    </source>
</evidence>
<accession>A0A9Q4KSH0</accession>
<dbReference type="AlphaFoldDB" id="A0A9Q4KSH0"/>
<name>A0A9Q4KSH0_9EURY</name>
<gene>
    <name evidence="2" type="ORF">L0665_03895</name>
</gene>
<dbReference type="EMBL" id="JAKELO010000002">
    <property type="protein sequence ID" value="MDE4907754.1"/>
    <property type="molecule type" value="Genomic_DNA"/>
</dbReference>
<proteinExistence type="predicted"/>
<dbReference type="PROSITE" id="PS51257">
    <property type="entry name" value="PROKAR_LIPOPROTEIN"/>
    <property type="match status" value="1"/>
</dbReference>
<dbReference type="Proteomes" id="UP001143747">
    <property type="component" value="Unassembled WGS sequence"/>
</dbReference>
<dbReference type="RefSeq" id="WP_274924402.1">
    <property type="nucleotide sequence ID" value="NZ_JAKELO010000002.1"/>
</dbReference>
<evidence type="ECO:0000256" key="1">
    <source>
        <dbReference type="SAM" id="MobiDB-lite"/>
    </source>
</evidence>
<evidence type="ECO:0000313" key="2">
    <source>
        <dbReference type="EMBL" id="MDE4907754.1"/>
    </source>
</evidence>
<organism evidence="2 3">
    <name type="scientific">Methanogenium marinum</name>
    <dbReference type="NCBI Taxonomy" id="348610"/>
    <lineage>
        <taxon>Archaea</taxon>
        <taxon>Methanobacteriati</taxon>
        <taxon>Methanobacteriota</taxon>
        <taxon>Stenosarchaea group</taxon>
        <taxon>Methanomicrobia</taxon>
        <taxon>Methanomicrobiales</taxon>
        <taxon>Methanomicrobiaceae</taxon>
        <taxon>Methanogenium</taxon>
    </lineage>
</organism>
<comment type="caution">
    <text evidence="2">The sequence shown here is derived from an EMBL/GenBank/DDBJ whole genome shotgun (WGS) entry which is preliminary data.</text>
</comment>
<sequence>MSFRAYYVSQTLTSCTFEWFTAARSPQTSHLPGDTDGRRKGVWPKDIG</sequence>
<feature type="region of interest" description="Disordered" evidence="1">
    <location>
        <begin position="26"/>
        <end position="48"/>
    </location>
</feature>
<protein>
    <submittedName>
        <fullName evidence="2">Uncharacterized protein</fullName>
    </submittedName>
</protein>
<keyword evidence="3" id="KW-1185">Reference proteome</keyword>
<reference evidence="2" key="1">
    <citation type="submission" date="2022-01" db="EMBL/GenBank/DDBJ databases">
        <title>Draft genome of Methanogenium marinum DSM 15558.</title>
        <authorList>
            <person name="Chen S.-C."/>
            <person name="You Y.-T."/>
        </authorList>
    </citation>
    <scope>NUCLEOTIDE SEQUENCE</scope>
    <source>
        <strain evidence="2">DSM 15558</strain>
    </source>
</reference>